<keyword evidence="3" id="KW-0238">DNA-binding</keyword>
<dbReference type="RefSeq" id="WP_042126852.1">
    <property type="nucleotide sequence ID" value="NZ_FZOL01000017.1"/>
</dbReference>
<dbReference type="EMBL" id="FZOL01000017">
    <property type="protein sequence ID" value="SNS88281.1"/>
    <property type="molecule type" value="Genomic_DNA"/>
</dbReference>
<keyword evidence="4" id="KW-1185">Reference proteome</keyword>
<dbReference type="AlphaFoldDB" id="A0A239I473"/>
<evidence type="ECO:0000313" key="3">
    <source>
        <dbReference type="EMBL" id="SNS88281.1"/>
    </source>
</evidence>
<dbReference type="GO" id="GO:0003677">
    <property type="term" value="F:DNA binding"/>
    <property type="evidence" value="ECO:0007669"/>
    <property type="project" value="UniProtKB-KW"/>
</dbReference>
<protein>
    <submittedName>
        <fullName evidence="3">Replication region DNA-binding N-term</fullName>
    </submittedName>
</protein>
<proteinExistence type="predicted"/>
<evidence type="ECO:0000256" key="1">
    <source>
        <dbReference type="SAM" id="Coils"/>
    </source>
</evidence>
<dbReference type="OrthoDB" id="583532at2"/>
<dbReference type="Proteomes" id="UP000198407">
    <property type="component" value="Unassembled WGS sequence"/>
</dbReference>
<feature type="coiled-coil region" evidence="1">
    <location>
        <begin position="117"/>
        <end position="292"/>
    </location>
</feature>
<dbReference type="InterPro" id="IPR021104">
    <property type="entry name" value="KfrA_DNA-bd_N"/>
</dbReference>
<dbReference type="STRING" id="1215104.GCA_000730585_01910"/>
<reference evidence="4" key="1">
    <citation type="submission" date="2017-06" db="EMBL/GenBank/DDBJ databases">
        <authorList>
            <person name="Varghese N."/>
            <person name="Submissions S."/>
        </authorList>
    </citation>
    <scope>NUCLEOTIDE SEQUENCE [LARGE SCALE GENOMIC DNA]</scope>
    <source>
        <strain evidence="4">DSM 22348</strain>
    </source>
</reference>
<feature type="domain" description="KfrA N-terminal DNA-binding" evidence="2">
    <location>
        <begin position="8"/>
        <end position="124"/>
    </location>
</feature>
<accession>A0A239I473</accession>
<gene>
    <name evidence="3" type="ORF">SAMN05444352_117104</name>
</gene>
<keyword evidence="1" id="KW-0175">Coiled coil</keyword>
<organism evidence="3 4">
    <name type="scientific">Pseudomonas japonica</name>
    <dbReference type="NCBI Taxonomy" id="256466"/>
    <lineage>
        <taxon>Bacteria</taxon>
        <taxon>Pseudomonadati</taxon>
        <taxon>Pseudomonadota</taxon>
        <taxon>Gammaproteobacteria</taxon>
        <taxon>Pseudomonadales</taxon>
        <taxon>Pseudomonadaceae</taxon>
        <taxon>Pseudomonas</taxon>
    </lineage>
</organism>
<dbReference type="Pfam" id="PF11740">
    <property type="entry name" value="KfrA_N"/>
    <property type="match status" value="1"/>
</dbReference>
<evidence type="ECO:0000259" key="2">
    <source>
        <dbReference type="Pfam" id="PF11740"/>
    </source>
</evidence>
<evidence type="ECO:0000313" key="4">
    <source>
        <dbReference type="Proteomes" id="UP000198407"/>
    </source>
</evidence>
<name>A0A239I473_9PSED</name>
<sequence>MIVGVPETDVFTAADAVFARGERPTVERVRAELGRGSQARVGALLDQWWEQLARRLRGQARLSGLPVEVEQAFITVWQQATAVSASVAEDFLADQRQVLSDEREALVAQQERARMDVDHARQQVAEAVAARKTMEARQADLERLLAERQSLIDDLCTQREELIARRNEGQQQLSLVTEQMNDRHRQAEQSRQELQRYSRDVENRAYRELDRVREENKGLASQLKEAEGRLQAMQELVLSVQRDLADAREQREIAQLQLQGLQRGQEQSTTAQEELTRRCQALEEKLLLAHREVASNREQAIVAQARADALFQQLAKSKGQRGKASAARPSKN</sequence>